<evidence type="ECO:0000256" key="1">
    <source>
        <dbReference type="ARBA" id="ARBA00004370"/>
    </source>
</evidence>
<comment type="caution">
    <text evidence="7">The sequence shown here is derived from an EMBL/GenBank/DDBJ whole genome shotgun (WGS) entry which is preliminary data.</text>
</comment>
<sequence>MKKTKNKKTSLRKNIVSFTTTAIIFSVFFCIIIFYISTYNTLSKYIVNDIEFFLKKTTDELGDKMILVEDMLLEIRDNQIISQYLEDISNNKHNSMEYSHIADNLNQCINIYSNQNNNDLQKPFVELVYLFDKKGNFFRDLYYDQIKQDIFQMDYKYQEIYEKFNKNTQDVQFFRDDDHYIIAYTVYSQYMDNIGTAFFSLNISSVTEVMNEMNKYDDTVWCVADKYNNIVASITDFHKYQSYLLGPELTDNNTYIKEINTTPYIMYSNKLSMGISCIGGVPKNIIHKLMIKSIRIPIIVLTIISIILIVVVGLAIYNLTKPLKVVTDKIRNVGEGNFEEKLPDYKSMEFSDISLVFNKMTEKINYLIKDVYQKQILIMEKDFKFLQSQMNPHFMFNVLNTIAFKAQIDGNMEIYKMINSFANLSQATINRKNNDKITIEEELSYVDYYLYLQKSRYGDKLKYNINCIDKDLRTYFIPKLAIQVMVENAVIHGIENKIDYGTVNVNINSDKKDIIIEVIDDGNGFKDQEGIIIPPIEVDSSSRKHNGIGINNTHAIIKYFYGDNYGVEIFTDGNGTKVNIKIPFDRGDKGV</sequence>
<dbReference type="InterPro" id="IPR010559">
    <property type="entry name" value="Sig_transdc_His_kin_internal"/>
</dbReference>
<feature type="domain" description="HAMP" evidence="6">
    <location>
        <begin position="317"/>
        <end position="369"/>
    </location>
</feature>
<dbReference type="EMBL" id="BRLB01000001">
    <property type="protein sequence ID" value="GKX27570.1"/>
    <property type="molecule type" value="Genomic_DNA"/>
</dbReference>
<feature type="transmembrane region" description="Helical" evidence="5">
    <location>
        <begin position="15"/>
        <end position="36"/>
    </location>
</feature>
<comment type="subcellular location">
    <subcellularLocation>
        <location evidence="1">Membrane</location>
    </subcellularLocation>
</comment>
<dbReference type="CDD" id="cd06225">
    <property type="entry name" value="HAMP"/>
    <property type="match status" value="1"/>
</dbReference>
<dbReference type="Proteomes" id="UP001144256">
    <property type="component" value="Unassembled WGS sequence"/>
</dbReference>
<evidence type="ECO:0000313" key="7">
    <source>
        <dbReference type="EMBL" id="GKX27570.1"/>
    </source>
</evidence>
<keyword evidence="5" id="KW-0472">Membrane</keyword>
<dbReference type="GO" id="GO:0000155">
    <property type="term" value="F:phosphorelay sensor kinase activity"/>
    <property type="evidence" value="ECO:0007669"/>
    <property type="project" value="InterPro"/>
</dbReference>
<dbReference type="PANTHER" id="PTHR34220">
    <property type="entry name" value="SENSOR HISTIDINE KINASE YPDA"/>
    <property type="match status" value="1"/>
</dbReference>
<dbReference type="Gene3D" id="6.10.340.10">
    <property type="match status" value="1"/>
</dbReference>
<dbReference type="Pfam" id="PF06580">
    <property type="entry name" value="His_kinase"/>
    <property type="match status" value="1"/>
</dbReference>
<dbReference type="InterPro" id="IPR036890">
    <property type="entry name" value="HATPase_C_sf"/>
</dbReference>
<dbReference type="SMART" id="SM00304">
    <property type="entry name" value="HAMP"/>
    <property type="match status" value="1"/>
</dbReference>
<dbReference type="PROSITE" id="PS50885">
    <property type="entry name" value="HAMP"/>
    <property type="match status" value="1"/>
</dbReference>
<evidence type="ECO:0000259" key="6">
    <source>
        <dbReference type="PROSITE" id="PS50885"/>
    </source>
</evidence>
<keyword evidence="8" id="KW-1185">Reference proteome</keyword>
<evidence type="ECO:0000256" key="3">
    <source>
        <dbReference type="ARBA" id="ARBA00022679"/>
    </source>
</evidence>
<keyword evidence="5" id="KW-0812">Transmembrane</keyword>
<dbReference type="InterPro" id="IPR003660">
    <property type="entry name" value="HAMP_dom"/>
</dbReference>
<name>A0A9W6DD58_9FIRM</name>
<evidence type="ECO:0000256" key="4">
    <source>
        <dbReference type="ARBA" id="ARBA00022777"/>
    </source>
</evidence>
<keyword evidence="3" id="KW-0808">Transferase</keyword>
<dbReference type="AlphaFoldDB" id="A0A9W6DD58"/>
<evidence type="ECO:0000256" key="2">
    <source>
        <dbReference type="ARBA" id="ARBA00022553"/>
    </source>
</evidence>
<dbReference type="RefSeq" id="WP_281810994.1">
    <property type="nucleotide sequence ID" value="NZ_BRLB01000001.1"/>
</dbReference>
<proteinExistence type="predicted"/>
<keyword evidence="2" id="KW-0597">Phosphoprotein</keyword>
<dbReference type="GO" id="GO:0016020">
    <property type="term" value="C:membrane"/>
    <property type="evidence" value="ECO:0007669"/>
    <property type="project" value="UniProtKB-SubCell"/>
</dbReference>
<dbReference type="SUPFAM" id="SSF55874">
    <property type="entry name" value="ATPase domain of HSP90 chaperone/DNA topoisomerase II/histidine kinase"/>
    <property type="match status" value="1"/>
</dbReference>
<dbReference type="InterPro" id="IPR003594">
    <property type="entry name" value="HATPase_dom"/>
</dbReference>
<keyword evidence="5" id="KW-1133">Transmembrane helix</keyword>
<dbReference type="PANTHER" id="PTHR34220:SF7">
    <property type="entry name" value="SENSOR HISTIDINE KINASE YPDA"/>
    <property type="match status" value="1"/>
</dbReference>
<accession>A0A9W6DD58</accession>
<dbReference type="Gene3D" id="3.30.565.10">
    <property type="entry name" value="Histidine kinase-like ATPase, C-terminal domain"/>
    <property type="match status" value="1"/>
</dbReference>
<feature type="transmembrane region" description="Helical" evidence="5">
    <location>
        <begin position="296"/>
        <end position="317"/>
    </location>
</feature>
<gene>
    <name evidence="7" type="ORF">SH1V18_00500</name>
</gene>
<keyword evidence="4" id="KW-0418">Kinase</keyword>
<reference evidence="7" key="1">
    <citation type="submission" date="2022-06" db="EMBL/GenBank/DDBJ databases">
        <title>Vallitalea longa sp. nov., an anaerobic bacterium isolated from marine sediment.</title>
        <authorList>
            <person name="Hirano S."/>
            <person name="Terahara T."/>
            <person name="Mori K."/>
            <person name="Hamada M."/>
            <person name="Matsumoto R."/>
            <person name="Kobayashi T."/>
        </authorList>
    </citation>
    <scope>NUCLEOTIDE SEQUENCE</scope>
    <source>
        <strain evidence="7">SH18-1</strain>
    </source>
</reference>
<evidence type="ECO:0000256" key="5">
    <source>
        <dbReference type="SAM" id="Phobius"/>
    </source>
</evidence>
<dbReference type="InterPro" id="IPR050640">
    <property type="entry name" value="Bact_2-comp_sensor_kinase"/>
</dbReference>
<protein>
    <recommendedName>
        <fullName evidence="6">HAMP domain-containing protein</fullName>
    </recommendedName>
</protein>
<organism evidence="7 8">
    <name type="scientific">Vallitalea longa</name>
    <dbReference type="NCBI Taxonomy" id="2936439"/>
    <lineage>
        <taxon>Bacteria</taxon>
        <taxon>Bacillati</taxon>
        <taxon>Bacillota</taxon>
        <taxon>Clostridia</taxon>
        <taxon>Lachnospirales</taxon>
        <taxon>Vallitaleaceae</taxon>
        <taxon>Vallitalea</taxon>
    </lineage>
</organism>
<evidence type="ECO:0000313" key="8">
    <source>
        <dbReference type="Proteomes" id="UP001144256"/>
    </source>
</evidence>
<dbReference type="Pfam" id="PF02518">
    <property type="entry name" value="HATPase_c"/>
    <property type="match status" value="1"/>
</dbReference>